<evidence type="ECO:0000256" key="1">
    <source>
        <dbReference type="SAM" id="Phobius"/>
    </source>
</evidence>
<dbReference type="EMBL" id="JAFBDZ010000003">
    <property type="protein sequence ID" value="MBM7586983.1"/>
    <property type="molecule type" value="Genomic_DNA"/>
</dbReference>
<comment type="caution">
    <text evidence="2">The sequence shown here is derived from an EMBL/GenBank/DDBJ whole genome shotgun (WGS) entry which is preliminary data.</text>
</comment>
<keyword evidence="1" id="KW-1133">Transmembrane helix</keyword>
<evidence type="ECO:0000313" key="3">
    <source>
        <dbReference type="Proteomes" id="UP001646157"/>
    </source>
</evidence>
<accession>A0ABS2NGP0</accession>
<proteinExistence type="predicted"/>
<keyword evidence="1" id="KW-0472">Membrane</keyword>
<protein>
    <submittedName>
        <fullName evidence="2">Uncharacterized protein</fullName>
    </submittedName>
</protein>
<organism evidence="2 3">
    <name type="scientific">Rossellomorea pakistanensis</name>
    <dbReference type="NCBI Taxonomy" id="992288"/>
    <lineage>
        <taxon>Bacteria</taxon>
        <taxon>Bacillati</taxon>
        <taxon>Bacillota</taxon>
        <taxon>Bacilli</taxon>
        <taxon>Bacillales</taxon>
        <taxon>Bacillaceae</taxon>
        <taxon>Rossellomorea</taxon>
    </lineage>
</organism>
<evidence type="ECO:0000313" key="2">
    <source>
        <dbReference type="EMBL" id="MBM7586983.1"/>
    </source>
</evidence>
<feature type="transmembrane region" description="Helical" evidence="1">
    <location>
        <begin position="34"/>
        <end position="57"/>
    </location>
</feature>
<dbReference type="Proteomes" id="UP001646157">
    <property type="component" value="Unassembled WGS sequence"/>
</dbReference>
<name>A0ABS2NGP0_9BACI</name>
<gene>
    <name evidence="2" type="ORF">JOC86_003535</name>
</gene>
<sequence>MMNQKVFWGVLTLFILAVLNGVTAYLFNQSFIDVAFPVGLLLAIIIKFFTSSGGFVADTTRLNLQLQTGIKVEREEKKFETNVAFYTAVAYTVVSLFASLIVYKDYFL</sequence>
<reference evidence="2 3" key="1">
    <citation type="submission" date="2021-01" db="EMBL/GenBank/DDBJ databases">
        <title>Genomic Encyclopedia of Type Strains, Phase IV (KMG-IV): sequencing the most valuable type-strain genomes for metagenomic binning, comparative biology and taxonomic classification.</title>
        <authorList>
            <person name="Goeker M."/>
        </authorList>
    </citation>
    <scope>NUCLEOTIDE SEQUENCE [LARGE SCALE GENOMIC DNA]</scope>
    <source>
        <strain evidence="2 3">DSM 24834</strain>
    </source>
</reference>
<feature type="transmembrane region" description="Helical" evidence="1">
    <location>
        <begin position="83"/>
        <end position="103"/>
    </location>
</feature>
<keyword evidence="1" id="KW-0812">Transmembrane</keyword>
<dbReference type="RefSeq" id="WP_205174141.1">
    <property type="nucleotide sequence ID" value="NZ_JAFBDZ010000003.1"/>
</dbReference>
<keyword evidence="3" id="KW-1185">Reference proteome</keyword>